<keyword evidence="2" id="KW-1185">Reference proteome</keyword>
<organism evidence="1 2">
    <name type="scientific">Koribacter versatilis (strain Ellin345)</name>
    <dbReference type="NCBI Taxonomy" id="204669"/>
    <lineage>
        <taxon>Bacteria</taxon>
        <taxon>Pseudomonadati</taxon>
        <taxon>Acidobacteriota</taxon>
        <taxon>Terriglobia</taxon>
        <taxon>Terriglobales</taxon>
        <taxon>Candidatus Korobacteraceae</taxon>
        <taxon>Candidatus Korobacter</taxon>
    </lineage>
</organism>
<dbReference type="EMBL" id="CP000360">
    <property type="protein sequence ID" value="ABF42842.1"/>
    <property type="molecule type" value="Genomic_DNA"/>
</dbReference>
<evidence type="ECO:0000313" key="1">
    <source>
        <dbReference type="EMBL" id="ABF42842.1"/>
    </source>
</evidence>
<protein>
    <submittedName>
        <fullName evidence="1">Uncharacterized protein</fullName>
    </submittedName>
</protein>
<accession>Q1IJV8</accession>
<dbReference type="HOGENOM" id="CLU_2493851_0_0_0"/>
<reference evidence="1 2" key="1">
    <citation type="journal article" date="2009" name="Appl. Environ. Microbiol.">
        <title>Three genomes from the phylum Acidobacteria provide insight into the lifestyles of these microorganisms in soils.</title>
        <authorList>
            <person name="Ward N.L."/>
            <person name="Challacombe J.F."/>
            <person name="Janssen P.H."/>
            <person name="Henrissat B."/>
            <person name="Coutinho P.M."/>
            <person name="Wu M."/>
            <person name="Xie G."/>
            <person name="Haft D.H."/>
            <person name="Sait M."/>
            <person name="Badger J."/>
            <person name="Barabote R.D."/>
            <person name="Bradley B."/>
            <person name="Brettin T.S."/>
            <person name="Brinkac L.M."/>
            <person name="Bruce D."/>
            <person name="Creasy T."/>
            <person name="Daugherty S.C."/>
            <person name="Davidsen T.M."/>
            <person name="DeBoy R.T."/>
            <person name="Detter J.C."/>
            <person name="Dodson R.J."/>
            <person name="Durkin A.S."/>
            <person name="Ganapathy A."/>
            <person name="Gwinn-Giglio M."/>
            <person name="Han C.S."/>
            <person name="Khouri H."/>
            <person name="Kiss H."/>
            <person name="Kothari S.P."/>
            <person name="Madupu R."/>
            <person name="Nelson K.E."/>
            <person name="Nelson W.C."/>
            <person name="Paulsen I."/>
            <person name="Penn K."/>
            <person name="Ren Q."/>
            <person name="Rosovitz M.J."/>
            <person name="Selengut J.D."/>
            <person name="Shrivastava S."/>
            <person name="Sullivan S.A."/>
            <person name="Tapia R."/>
            <person name="Thompson L.S."/>
            <person name="Watkins K.L."/>
            <person name="Yang Q."/>
            <person name="Yu C."/>
            <person name="Zafar N."/>
            <person name="Zhou L."/>
            <person name="Kuske C.R."/>
        </authorList>
    </citation>
    <scope>NUCLEOTIDE SEQUENCE [LARGE SCALE GENOMIC DNA]</scope>
    <source>
        <strain evidence="1 2">Ellin345</strain>
    </source>
</reference>
<dbReference type="KEGG" id="aba:Acid345_3842"/>
<proteinExistence type="predicted"/>
<dbReference type="AlphaFoldDB" id="Q1IJV8"/>
<dbReference type="EnsemblBacteria" id="ABF42842">
    <property type="protein sequence ID" value="ABF42842"/>
    <property type="gene ID" value="Acid345_3842"/>
</dbReference>
<name>Q1IJV8_KORVE</name>
<dbReference type="Proteomes" id="UP000002432">
    <property type="component" value="Chromosome"/>
</dbReference>
<gene>
    <name evidence="1" type="ordered locus">Acid345_3842</name>
</gene>
<sequence length="86" mass="9586">MICDCGNAGNSVCLVREQLRARMTLRAATLFRLRWEISRDSGPNGGQLPQDRVAHLHGARTAYWNAVEVFESHVKEHHCVGCPGEV</sequence>
<evidence type="ECO:0000313" key="2">
    <source>
        <dbReference type="Proteomes" id="UP000002432"/>
    </source>
</evidence>